<feature type="region of interest" description="Disordered" evidence="1">
    <location>
        <begin position="632"/>
        <end position="776"/>
    </location>
</feature>
<feature type="compositionally biased region" description="Pro residues" evidence="1">
    <location>
        <begin position="414"/>
        <end position="431"/>
    </location>
</feature>
<reference evidence="3" key="2">
    <citation type="submission" date="2021-01" db="UniProtKB">
        <authorList>
            <consortium name="EnsemblMetazoa"/>
        </authorList>
    </citation>
    <scope>IDENTIFICATION</scope>
</reference>
<dbReference type="SUPFAM" id="SSF68906">
    <property type="entry name" value="SAP domain"/>
    <property type="match status" value="1"/>
</dbReference>
<feature type="compositionally biased region" description="Pro residues" evidence="1">
    <location>
        <begin position="451"/>
        <end position="463"/>
    </location>
</feature>
<evidence type="ECO:0000313" key="3">
    <source>
        <dbReference type="EnsemblMetazoa" id="XP_030854189"/>
    </source>
</evidence>
<dbReference type="EnsemblMetazoa" id="XM_030998329">
    <property type="protein sequence ID" value="XP_030854189"/>
    <property type="gene ID" value="LOC580638"/>
</dbReference>
<feature type="compositionally biased region" description="Low complexity" evidence="1">
    <location>
        <begin position="196"/>
        <end position="241"/>
    </location>
</feature>
<evidence type="ECO:0000256" key="1">
    <source>
        <dbReference type="SAM" id="MobiDB-lite"/>
    </source>
</evidence>
<feature type="region of interest" description="Disordered" evidence="1">
    <location>
        <begin position="71"/>
        <end position="489"/>
    </location>
</feature>
<feature type="compositionally biased region" description="Pro residues" evidence="1">
    <location>
        <begin position="391"/>
        <end position="402"/>
    </location>
</feature>
<feature type="region of interest" description="Disordered" evidence="1">
    <location>
        <begin position="800"/>
        <end position="899"/>
    </location>
</feature>
<feature type="domain" description="SAP" evidence="2">
    <location>
        <begin position="8"/>
        <end position="42"/>
    </location>
</feature>
<feature type="compositionally biased region" description="Basic and acidic residues" evidence="1">
    <location>
        <begin position="539"/>
        <end position="556"/>
    </location>
</feature>
<feature type="compositionally biased region" description="Basic and acidic residues" evidence="1">
    <location>
        <begin position="565"/>
        <end position="574"/>
    </location>
</feature>
<dbReference type="Proteomes" id="UP000007110">
    <property type="component" value="Unassembled WGS sequence"/>
</dbReference>
<feature type="region of interest" description="Disordered" evidence="1">
    <location>
        <begin position="1220"/>
        <end position="1284"/>
    </location>
</feature>
<dbReference type="Gene3D" id="1.10.720.30">
    <property type="entry name" value="SAP domain"/>
    <property type="match status" value="1"/>
</dbReference>
<dbReference type="InterPro" id="IPR003034">
    <property type="entry name" value="SAP_dom"/>
</dbReference>
<dbReference type="InterPro" id="IPR052584">
    <property type="entry name" value="U2_snRNP_Complex_Component"/>
</dbReference>
<dbReference type="Pfam" id="PF02037">
    <property type="entry name" value="SAP"/>
    <property type="match status" value="1"/>
</dbReference>
<dbReference type="InterPro" id="IPR007180">
    <property type="entry name" value="DUF382"/>
</dbReference>
<sequence length="1419" mass="161812">MALGITEIKKLRVADLRTRLSDLGLPINGLKAELVERLFSYYQQQRSIEEQQQHGSQRGAQHEEFAQVFQPDRMGEPPTLHSPPIQPPRMDFGQANEPPSFPQQPPPSQQTMQMPPVAHMQAPQMHSPQMQPPQMQQPSMHSPQMQHSPMQRPPMHSPQMQHPSMQPPPMHPSQMQRPPMHSPQMQLPPMQPPPMQSRQMEPPQMQPPQMQSLQMEPPQLQSLPMDPPQMQARQMQPPQMQVTPMELSQRQPPQLKPPQMQPHQMEPLHLQSQRMEPSQMQSRQMEPPQMEPPRMQSHPVEPSQLQSRQMEPSPMQSSQMEPPPMLMSQLQARLMQPEIQQPPTRPPPIQSSQMQPPQMQPSSMQLPSFQQPPAPFQTSESPPVVQNQPSFPTPPPQPPKPPHMLLQASQTPMQQPPPMPIPSPPTPPAQLPSPLDTPNLPMQLPNLGAGQPPPIPPPPPPPMSLAQMSAAPPPVVPAETISPPPQHMSGAEMMEIRQVQEREKHEREAAEVAEVARIAEEQQELIEREKQRILQQQQERIRQRQEQQRHEDEQKMQKAMQQQKMLEEQRQARELDEETRQKVVQQQILIEHQRVVEETMKEADLLRDQQRALAVQREEEVKIRKQQEMLEIEASQQREHQQQVNMGGLLPIPTTGAPTQSRMRPEMERPPRPSSRLEPPPMGQNIRGPRPGFQPGAMEHRGGPHDRHRMPQRDGRGPGPDGRGPGPDGRGPGPESRHMMGRDRFERMPPHLMMDKGHPPPLLDDGGPPKMDDELAKDIKVPQAMEKVFAFKNKRAQQIGANVDEAEKAEFFPPEGEREASDDEADNEEEEEEEEEEGQEEEGKKKSQSNNQKMSKNRRRKLKKKKRKAAKRAEQEQAAEENQLKKEEEEKKGKKKEEKVEVEYVAEKIEVIDPAFRQFQRIFQAFQLSEPLKPEVREPEEATKLPEKQKEKDSDSDSDDDSDMEEDDGKPRISKKKLRKLNRLSVAELKQLVTRPDVVEMHDVTARDPKLLVYLKAYRNTVGVPRHWCFKRKYLQGKRGIIKPPFELPEFIQRTGIMEMRQALQEKEEQQTMKTKMRQKVRPKMGKIDIDYQKLHDAFFRWQTKPKLTIHGDLYYEGKEFETKLKEKKPGELSEELRTALGMPTGGNANNYPPPWLIAMQRYGPPPSYPHLKIQGLNAPIPESCSFGYHAGGWGKPPVDQTGKPLYGNVFGTDAADLKAEEEEEIDTTRWGELESESEESSSEEESEEEREGGEIDESGLITPADGGLITPSGLTSIPTGMETPDMIELRKKKIEDAMEQGTETPQLYTVIPEKKTNVGAAMVGSTHVYDLPPVGAKKLAGATASEGVAIALDPSELDMDTEAMTAKYEEQVREQQSQLEKEDFSDMVAEHAAKQKNKRKKQTQDSGRAAKKYKEFKF</sequence>
<organism evidence="3 4">
    <name type="scientific">Strongylocentrotus purpuratus</name>
    <name type="common">Purple sea urchin</name>
    <dbReference type="NCBI Taxonomy" id="7668"/>
    <lineage>
        <taxon>Eukaryota</taxon>
        <taxon>Metazoa</taxon>
        <taxon>Echinodermata</taxon>
        <taxon>Eleutherozoa</taxon>
        <taxon>Echinozoa</taxon>
        <taxon>Echinoidea</taxon>
        <taxon>Euechinoidea</taxon>
        <taxon>Echinacea</taxon>
        <taxon>Camarodonta</taxon>
        <taxon>Echinidea</taxon>
        <taxon>Strongylocentrotidae</taxon>
        <taxon>Strongylocentrotus</taxon>
    </lineage>
</organism>
<feature type="region of interest" description="Disordered" evidence="1">
    <location>
        <begin position="532"/>
        <end position="574"/>
    </location>
</feature>
<evidence type="ECO:0000259" key="2">
    <source>
        <dbReference type="PROSITE" id="PS50800"/>
    </source>
</evidence>
<protein>
    <recommendedName>
        <fullName evidence="2">SAP domain-containing protein</fullName>
    </recommendedName>
</protein>
<feature type="compositionally biased region" description="Basic and acidic residues" evidence="1">
    <location>
        <begin position="735"/>
        <end position="758"/>
    </location>
</feature>
<feature type="region of interest" description="Disordered" evidence="1">
    <location>
        <begin position="1370"/>
        <end position="1419"/>
    </location>
</feature>
<feature type="compositionally biased region" description="Pro residues" evidence="1">
    <location>
        <begin position="99"/>
        <end position="108"/>
    </location>
</feature>
<feature type="compositionally biased region" description="Low complexity" evidence="1">
    <location>
        <begin position="306"/>
        <end position="342"/>
    </location>
</feature>
<dbReference type="PROSITE" id="PS50800">
    <property type="entry name" value="SAP"/>
    <property type="match status" value="1"/>
</dbReference>
<dbReference type="SMART" id="SM00513">
    <property type="entry name" value="SAP"/>
    <property type="match status" value="1"/>
</dbReference>
<feature type="compositionally biased region" description="Basic and acidic residues" evidence="1">
    <location>
        <begin position="698"/>
        <end position="716"/>
    </location>
</feature>
<feature type="compositionally biased region" description="Acidic residues" evidence="1">
    <location>
        <begin position="956"/>
        <end position="968"/>
    </location>
</feature>
<evidence type="ECO:0000313" key="4">
    <source>
        <dbReference type="Proteomes" id="UP000007110"/>
    </source>
</evidence>
<keyword evidence="4" id="KW-1185">Reference proteome</keyword>
<dbReference type="InterPro" id="IPR006568">
    <property type="entry name" value="PSP_pro-rich"/>
</dbReference>
<feature type="compositionally biased region" description="Basic and acidic residues" evidence="1">
    <location>
        <begin position="1370"/>
        <end position="1394"/>
    </location>
</feature>
<feature type="compositionally biased region" description="Acidic residues" evidence="1">
    <location>
        <begin position="1234"/>
        <end position="1258"/>
    </location>
</feature>
<feature type="compositionally biased region" description="Basic and acidic residues" evidence="1">
    <location>
        <begin position="882"/>
        <end position="899"/>
    </location>
</feature>
<proteinExistence type="predicted"/>
<feature type="compositionally biased region" description="Polar residues" evidence="1">
    <location>
        <begin position="376"/>
        <end position="388"/>
    </location>
</feature>
<dbReference type="SMART" id="SM00581">
    <property type="entry name" value="PSP"/>
    <property type="match status" value="1"/>
</dbReference>
<feature type="compositionally biased region" description="Gly residues" evidence="1">
    <location>
        <begin position="717"/>
        <end position="732"/>
    </location>
</feature>
<feature type="compositionally biased region" description="Acidic residues" evidence="1">
    <location>
        <begin position="820"/>
        <end position="840"/>
    </location>
</feature>
<dbReference type="PANTHER" id="PTHR12785">
    <property type="entry name" value="SPLICING FACTOR 3B"/>
    <property type="match status" value="1"/>
</dbReference>
<dbReference type="Pfam" id="PF04037">
    <property type="entry name" value="DUF382"/>
    <property type="match status" value="1"/>
</dbReference>
<feature type="compositionally biased region" description="Basic and acidic residues" evidence="1">
    <location>
        <begin position="805"/>
        <end position="819"/>
    </location>
</feature>
<feature type="compositionally biased region" description="Low complexity" evidence="1">
    <location>
        <begin position="109"/>
        <end position="150"/>
    </location>
</feature>
<reference evidence="4" key="1">
    <citation type="submission" date="2015-02" db="EMBL/GenBank/DDBJ databases">
        <title>Genome sequencing for Strongylocentrotus purpuratus.</title>
        <authorList>
            <person name="Murali S."/>
            <person name="Liu Y."/>
            <person name="Vee V."/>
            <person name="English A."/>
            <person name="Wang M."/>
            <person name="Skinner E."/>
            <person name="Han Y."/>
            <person name="Muzny D.M."/>
            <person name="Worley K.C."/>
            <person name="Gibbs R.A."/>
        </authorList>
    </citation>
    <scope>NUCLEOTIDE SEQUENCE</scope>
</reference>
<feature type="compositionally biased region" description="Low complexity" evidence="1">
    <location>
        <begin position="277"/>
        <end position="296"/>
    </location>
</feature>
<dbReference type="RefSeq" id="XP_030854189.1">
    <property type="nucleotide sequence ID" value="XM_030998329.1"/>
</dbReference>
<feature type="compositionally biased region" description="Pro residues" evidence="1">
    <location>
        <begin position="471"/>
        <end position="486"/>
    </location>
</feature>
<accession>A0A7M7PP74</accession>
<dbReference type="Pfam" id="PF04046">
    <property type="entry name" value="PSP"/>
    <property type="match status" value="1"/>
</dbReference>
<dbReference type="GO" id="GO:0005634">
    <property type="term" value="C:nucleus"/>
    <property type="evidence" value="ECO:0007669"/>
    <property type="project" value="InterPro"/>
</dbReference>
<feature type="region of interest" description="Disordered" evidence="1">
    <location>
        <begin position="933"/>
        <end position="976"/>
    </location>
</feature>
<dbReference type="GeneID" id="580638"/>
<feature type="compositionally biased region" description="Low complexity" evidence="1">
    <location>
        <begin position="172"/>
        <end position="188"/>
    </location>
</feature>
<dbReference type="PANTHER" id="PTHR12785:SF6">
    <property type="entry name" value="SPLICING FACTOR 3B SUBUNIT 2"/>
    <property type="match status" value="1"/>
</dbReference>
<dbReference type="CTD" id="10992"/>
<dbReference type="InterPro" id="IPR036361">
    <property type="entry name" value="SAP_dom_sf"/>
</dbReference>
<feature type="compositionally biased region" description="Basic residues" evidence="1">
    <location>
        <begin position="855"/>
        <end position="870"/>
    </location>
</feature>
<feature type="compositionally biased region" description="Basic and acidic residues" evidence="1">
    <location>
        <begin position="933"/>
        <end position="955"/>
    </location>
</feature>
<name>A0A7M7PP74_STRPU</name>
<feature type="compositionally biased region" description="Low complexity" evidence="1">
    <location>
        <begin position="350"/>
        <end position="369"/>
    </location>
</feature>